<dbReference type="GO" id="GO:0005634">
    <property type="term" value="C:nucleus"/>
    <property type="evidence" value="ECO:0007669"/>
    <property type="project" value="TreeGrafter"/>
</dbReference>
<dbReference type="EMBL" id="CAJNOV010001703">
    <property type="protein sequence ID" value="CAF1075584.1"/>
    <property type="molecule type" value="Genomic_DNA"/>
</dbReference>
<dbReference type="PANTHER" id="PTHR13374">
    <property type="entry name" value="DET1 HOMOLOG DE-ETIOLATED-1 HOMOLOG"/>
    <property type="match status" value="1"/>
</dbReference>
<feature type="compositionally biased region" description="Acidic residues" evidence="1">
    <location>
        <begin position="460"/>
        <end position="473"/>
    </location>
</feature>
<dbReference type="GO" id="GO:0016567">
    <property type="term" value="P:protein ubiquitination"/>
    <property type="evidence" value="ECO:0007669"/>
    <property type="project" value="TreeGrafter"/>
</dbReference>
<dbReference type="GO" id="GO:0031461">
    <property type="term" value="C:cullin-RING ubiquitin ligase complex"/>
    <property type="evidence" value="ECO:0007669"/>
    <property type="project" value="TreeGrafter"/>
</dbReference>
<accession>A0A816BJR6</accession>
<dbReference type="AlphaFoldDB" id="A0A816BJR6"/>
<reference evidence="3" key="1">
    <citation type="submission" date="2021-02" db="EMBL/GenBank/DDBJ databases">
        <authorList>
            <person name="Nowell W R."/>
        </authorList>
    </citation>
    <scope>NUCLEOTIDE SEQUENCE</scope>
</reference>
<dbReference type="Proteomes" id="UP000663855">
    <property type="component" value="Unassembled WGS sequence"/>
</dbReference>
<dbReference type="OrthoDB" id="18339at2759"/>
<feature type="compositionally biased region" description="Low complexity" evidence="1">
    <location>
        <begin position="393"/>
        <end position="414"/>
    </location>
</feature>
<dbReference type="InterPro" id="IPR019138">
    <property type="entry name" value="De-etiolated_protein_1_Det1"/>
</dbReference>
<dbReference type="Proteomes" id="UP000663834">
    <property type="component" value="Unassembled WGS sequence"/>
</dbReference>
<feature type="compositionally biased region" description="Polar residues" evidence="1">
    <location>
        <begin position="419"/>
        <end position="436"/>
    </location>
</feature>
<dbReference type="PANTHER" id="PTHR13374:SF3">
    <property type="entry name" value="DET1 HOMOLOG"/>
    <property type="match status" value="1"/>
</dbReference>
<name>A0A816BJR6_9BILA</name>
<dbReference type="GO" id="GO:1990756">
    <property type="term" value="F:ubiquitin-like ligase-substrate adaptor activity"/>
    <property type="evidence" value="ECO:0007669"/>
    <property type="project" value="TreeGrafter"/>
</dbReference>
<proteinExistence type="predicted"/>
<evidence type="ECO:0000256" key="1">
    <source>
        <dbReference type="SAM" id="MobiDB-lite"/>
    </source>
</evidence>
<protein>
    <submittedName>
        <fullName evidence="3">Uncharacterized protein</fullName>
    </submittedName>
</protein>
<organism evidence="3 4">
    <name type="scientific">Rotaria magnacalcarata</name>
    <dbReference type="NCBI Taxonomy" id="392030"/>
    <lineage>
        <taxon>Eukaryota</taxon>
        <taxon>Metazoa</taxon>
        <taxon>Spiralia</taxon>
        <taxon>Gnathifera</taxon>
        <taxon>Rotifera</taxon>
        <taxon>Eurotatoria</taxon>
        <taxon>Bdelloidea</taxon>
        <taxon>Philodinida</taxon>
        <taxon>Philodinidae</taxon>
        <taxon>Rotaria</taxon>
    </lineage>
</organism>
<sequence>MASSLSSSSSKRRNLFNFAQSRTVINNDQENLLRRAIPKHNLVGWLRDRELGYAKSRINLFIARRTNVYRAIHPSYSILMCTVPQAVYIRRFSPNGQYLLAFSHDLESLIVYKYKGFERIYPNLVQCSPSTNYTRLDENGDNIRQILSDSINCEKLRDQAFNKIFEHHVTIQIRSSSVGYSLNRNHIYCLFSSDQYAIICASKLVNEQQHPPYNQLVQSNEDLNPLSRFYFEHFLIFLIDYSRGIICQQLEFQFDRIGLTIYNSTLGILSIQHQKLHLYHIDEKNGKLIELLTVGKFAQTKEEFLYKYSLPKHLLAMSPRLLNKKIFKRSSASMFDKWEENDNSAQRRKRIRDQFSENQSSDSSSSRLLSHNGTSFVREELHRPFTPPPIRISQSNSNSDNNNNEETQNNFNPNRETNDLPTNLAQSIFQRQNQPIRSDFLTYPTGTTASENDHDMSTVTDDDDNNDGDEDDTGQPRNLTQIAYSTDRTINDSNDDYWSLVQNQILLPMNDKQLCTLKQRLLTYLYKRAKQSNKQLRFIHSFNDYLASKFYKVQFLTNNIILLKFAHETIVNKRQQEQQMHYALFVVYDIQTSTILNIYDDSSIELANIFEKYNDDFRYSSSYGLINYEDLEFFPLSTYAGRRQFEHMYYNQASTGDSDSIKRLLMQLPLRTITHTISPYLDLNLYSYDDKIVHIDDMIKTCPNNPVRFFSRDCQRMKFQLTLTNRSIILPQFMTNDNPTATATTATTTTTTTTTTIITPTITNHNNNPTATATATTTTANPLFIPNTLSTNRRTTLATLWHPIEPFCITIQRWPRDLDNIHNFHLYRPPNLR</sequence>
<dbReference type="GO" id="GO:0031625">
    <property type="term" value="F:ubiquitin protein ligase binding"/>
    <property type="evidence" value="ECO:0007669"/>
    <property type="project" value="TreeGrafter"/>
</dbReference>
<gene>
    <name evidence="2" type="ORF">CJN711_LOCUS5942</name>
    <name evidence="3" type="ORF">KQP761_LOCUS23281</name>
</gene>
<feature type="region of interest" description="Disordered" evidence="1">
    <location>
        <begin position="379"/>
        <end position="477"/>
    </location>
</feature>
<dbReference type="EMBL" id="CAJNOW010012448">
    <property type="protein sequence ID" value="CAF1610134.1"/>
    <property type="molecule type" value="Genomic_DNA"/>
</dbReference>
<evidence type="ECO:0000313" key="2">
    <source>
        <dbReference type="EMBL" id="CAF1075584.1"/>
    </source>
</evidence>
<evidence type="ECO:0000313" key="4">
    <source>
        <dbReference type="Proteomes" id="UP000663834"/>
    </source>
</evidence>
<comment type="caution">
    <text evidence="3">The sequence shown here is derived from an EMBL/GenBank/DDBJ whole genome shotgun (WGS) entry which is preliminary data.</text>
</comment>
<dbReference type="GO" id="GO:0032436">
    <property type="term" value="P:positive regulation of proteasomal ubiquitin-dependent protein catabolic process"/>
    <property type="evidence" value="ECO:0007669"/>
    <property type="project" value="TreeGrafter"/>
</dbReference>
<dbReference type="Pfam" id="PF09737">
    <property type="entry name" value="Det1"/>
    <property type="match status" value="2"/>
</dbReference>
<evidence type="ECO:0000313" key="3">
    <source>
        <dbReference type="EMBL" id="CAF1610134.1"/>
    </source>
</evidence>